<evidence type="ECO:0000259" key="8">
    <source>
        <dbReference type="PROSITE" id="PS50011"/>
    </source>
</evidence>
<dbReference type="OrthoDB" id="2289236at2759"/>
<keyword evidence="7" id="KW-1133">Transmembrane helix</keyword>
<dbReference type="AlphaFoldDB" id="A0A8H7QZX6"/>
<dbReference type="CDD" id="cd12841">
    <property type="entry name" value="TM_EphA1"/>
    <property type="match status" value="1"/>
</dbReference>
<dbReference type="PANTHER" id="PTHR43671:SF13">
    <property type="entry name" value="SERINE_THREONINE-PROTEIN KINASE NEK2"/>
    <property type="match status" value="1"/>
</dbReference>
<feature type="compositionally biased region" description="Basic and acidic residues" evidence="6">
    <location>
        <begin position="299"/>
        <end position="313"/>
    </location>
</feature>
<comment type="caution">
    <text evidence="9">The sequence shown here is derived from an EMBL/GenBank/DDBJ whole genome shotgun (WGS) entry which is preliminary data.</text>
</comment>
<keyword evidence="4" id="KW-0418">Kinase</keyword>
<evidence type="ECO:0000256" key="3">
    <source>
        <dbReference type="ARBA" id="ARBA00022741"/>
    </source>
</evidence>
<proteinExistence type="predicted"/>
<dbReference type="Pfam" id="PF00069">
    <property type="entry name" value="Pkinase"/>
    <property type="match status" value="1"/>
</dbReference>
<feature type="compositionally biased region" description="Low complexity" evidence="6">
    <location>
        <begin position="273"/>
        <end position="298"/>
    </location>
</feature>
<keyword evidence="5" id="KW-0067">ATP-binding</keyword>
<dbReference type="PROSITE" id="PS50011">
    <property type="entry name" value="PROTEIN_KINASE_DOM"/>
    <property type="match status" value="1"/>
</dbReference>
<dbReference type="EMBL" id="JAEPRD010000081">
    <property type="protein sequence ID" value="KAG2200626.1"/>
    <property type="molecule type" value="Genomic_DNA"/>
</dbReference>
<evidence type="ECO:0000256" key="7">
    <source>
        <dbReference type="SAM" id="Phobius"/>
    </source>
</evidence>
<sequence length="807" mass="90072">MSSSIICSGNSNKEFRFIVKNNDTYTYRTAGTVENNIPLSSIEGHPNATFEGLCAYASETDSMYLSFKSTVNTTEQVYDTTVSTIYHLGSNKLSETSIKLQNTTLFSFLPIRGYNNTSHLAYIVSDNNQYRLNLTDFHLGDSTSREISGPGVLAVGGGGSQNLFLIQANSIDEYRLGELDFAQTTFKTQLRINRGTVGKVLSFNNIDYISVYDPEREELDLLVHNVAGTKYENISMSNGYPDLNVNTPAQSYNGTIPAVNITSAVSHQTSREATTTKPASATSKDNNKKSTATTTSTESDTRPTEVKNDKEGKIFSKGKRGLLDVGSDSQSLDGSYVYKRMNVSSNDNSLISIVALISSEASSESQPYEIYYVSGNDTAGYNVQILDTSPGSVESDEPVGNLSGGAIAGIVIGILIFIALVTGLLYYTKRSKRAKNTTSRSYNSMPLSIQPDILETPCLGAINHSKTSSILQETKNVPDEYRDLNRPDIRPLSYINDRVDYAELSDDELLLLEPDVQGPLFLFSGVYTSHEEEKVTYLKEGYAIRTFDADDGHKHTIHYFSSANLDTFTRSVFGIIRCSSSTEENYVMKSERAIVLCKPTPEFSYQYIWITSPMIPENSLYYLLFERTSWTFVDHHNADYKIWSIYSILKSIETLHSHKIIHSAIDLKAFYYDHETKATDWRLGNFGYAQSSSNPVALQSPYTSFTAPEIIYYNKGGSELSDLWSAGCVIYTVATGGLLLFDDATQVKNLVTFNDDMKQHLKVQIRDQVENHVFKTILDDLLKVDPFQRKGISEIMDYWNGIYNMDE</sequence>
<keyword evidence="7" id="KW-0472">Membrane</keyword>
<gene>
    <name evidence="9" type="ORF">INT47_007370</name>
</gene>
<dbReference type="InterPro" id="IPR050660">
    <property type="entry name" value="NEK_Ser/Thr_kinase"/>
</dbReference>
<name>A0A8H7QZX6_9FUNG</name>
<dbReference type="InterPro" id="IPR011009">
    <property type="entry name" value="Kinase-like_dom_sf"/>
</dbReference>
<evidence type="ECO:0000256" key="2">
    <source>
        <dbReference type="ARBA" id="ARBA00022679"/>
    </source>
</evidence>
<feature type="region of interest" description="Disordered" evidence="6">
    <location>
        <begin position="265"/>
        <end position="313"/>
    </location>
</feature>
<organism evidence="9 10">
    <name type="scientific">Mucor saturninus</name>
    <dbReference type="NCBI Taxonomy" id="64648"/>
    <lineage>
        <taxon>Eukaryota</taxon>
        <taxon>Fungi</taxon>
        <taxon>Fungi incertae sedis</taxon>
        <taxon>Mucoromycota</taxon>
        <taxon>Mucoromycotina</taxon>
        <taxon>Mucoromycetes</taxon>
        <taxon>Mucorales</taxon>
        <taxon>Mucorineae</taxon>
        <taxon>Mucoraceae</taxon>
        <taxon>Mucor</taxon>
    </lineage>
</organism>
<dbReference type="Gene3D" id="1.10.510.10">
    <property type="entry name" value="Transferase(Phosphotransferase) domain 1"/>
    <property type="match status" value="1"/>
</dbReference>
<evidence type="ECO:0000256" key="1">
    <source>
        <dbReference type="ARBA" id="ARBA00012513"/>
    </source>
</evidence>
<dbReference type="SUPFAM" id="SSF56112">
    <property type="entry name" value="Protein kinase-like (PK-like)"/>
    <property type="match status" value="1"/>
</dbReference>
<evidence type="ECO:0000256" key="5">
    <source>
        <dbReference type="ARBA" id="ARBA00022840"/>
    </source>
</evidence>
<evidence type="ECO:0000313" key="10">
    <source>
        <dbReference type="Proteomes" id="UP000603453"/>
    </source>
</evidence>
<dbReference type="GO" id="GO:0005524">
    <property type="term" value="F:ATP binding"/>
    <property type="evidence" value="ECO:0007669"/>
    <property type="project" value="UniProtKB-KW"/>
</dbReference>
<keyword evidence="10" id="KW-1185">Reference proteome</keyword>
<dbReference type="SMART" id="SM00220">
    <property type="entry name" value="S_TKc"/>
    <property type="match status" value="1"/>
</dbReference>
<feature type="domain" description="Protein kinase" evidence="8">
    <location>
        <begin position="532"/>
        <end position="803"/>
    </location>
</feature>
<accession>A0A8H7QZX6</accession>
<evidence type="ECO:0000256" key="6">
    <source>
        <dbReference type="SAM" id="MobiDB-lite"/>
    </source>
</evidence>
<protein>
    <recommendedName>
        <fullName evidence="1">non-specific serine/threonine protein kinase</fullName>
        <ecNumber evidence="1">2.7.11.1</ecNumber>
    </recommendedName>
</protein>
<evidence type="ECO:0000313" key="9">
    <source>
        <dbReference type="EMBL" id="KAG2200626.1"/>
    </source>
</evidence>
<dbReference type="EC" id="2.7.11.1" evidence="1"/>
<dbReference type="PANTHER" id="PTHR43671">
    <property type="entry name" value="SERINE/THREONINE-PROTEIN KINASE NEK"/>
    <property type="match status" value="1"/>
</dbReference>
<feature type="transmembrane region" description="Helical" evidence="7">
    <location>
        <begin position="406"/>
        <end position="427"/>
    </location>
</feature>
<keyword evidence="2" id="KW-0808">Transferase</keyword>
<dbReference type="InterPro" id="IPR000719">
    <property type="entry name" value="Prot_kinase_dom"/>
</dbReference>
<keyword evidence="7" id="KW-0812">Transmembrane</keyword>
<keyword evidence="3" id="KW-0547">Nucleotide-binding</keyword>
<evidence type="ECO:0000256" key="4">
    <source>
        <dbReference type="ARBA" id="ARBA00022777"/>
    </source>
</evidence>
<reference evidence="9" key="1">
    <citation type="submission" date="2020-12" db="EMBL/GenBank/DDBJ databases">
        <title>Metabolic potential, ecology and presence of endohyphal bacteria is reflected in genomic diversity of Mucoromycotina.</title>
        <authorList>
            <person name="Muszewska A."/>
            <person name="Okrasinska A."/>
            <person name="Steczkiewicz K."/>
            <person name="Drgas O."/>
            <person name="Orlowska M."/>
            <person name="Perlinska-Lenart U."/>
            <person name="Aleksandrzak-Piekarczyk T."/>
            <person name="Szatraj K."/>
            <person name="Zielenkiewicz U."/>
            <person name="Pilsyk S."/>
            <person name="Malc E."/>
            <person name="Mieczkowski P."/>
            <person name="Kruszewska J.S."/>
            <person name="Biernat P."/>
            <person name="Pawlowska J."/>
        </authorList>
    </citation>
    <scope>NUCLEOTIDE SEQUENCE</scope>
    <source>
        <strain evidence="9">WA0000017839</strain>
    </source>
</reference>
<dbReference type="GO" id="GO:0004674">
    <property type="term" value="F:protein serine/threonine kinase activity"/>
    <property type="evidence" value="ECO:0007669"/>
    <property type="project" value="UniProtKB-EC"/>
</dbReference>
<dbReference type="Proteomes" id="UP000603453">
    <property type="component" value="Unassembled WGS sequence"/>
</dbReference>